<keyword evidence="3" id="KW-1185">Reference proteome</keyword>
<name>A0A8D2GBC5_THEGE</name>
<feature type="region of interest" description="Disordered" evidence="1">
    <location>
        <begin position="1"/>
        <end position="20"/>
    </location>
</feature>
<evidence type="ECO:0000256" key="1">
    <source>
        <dbReference type="SAM" id="MobiDB-lite"/>
    </source>
</evidence>
<reference evidence="2" key="2">
    <citation type="submission" date="2025-08" db="UniProtKB">
        <authorList>
            <consortium name="Ensembl"/>
        </authorList>
    </citation>
    <scope>IDENTIFICATION</scope>
</reference>
<organism evidence="2 3">
    <name type="scientific">Theropithecus gelada</name>
    <name type="common">Gelada baboon</name>
    <dbReference type="NCBI Taxonomy" id="9565"/>
    <lineage>
        <taxon>Eukaryota</taxon>
        <taxon>Metazoa</taxon>
        <taxon>Chordata</taxon>
        <taxon>Craniata</taxon>
        <taxon>Vertebrata</taxon>
        <taxon>Euteleostomi</taxon>
        <taxon>Mammalia</taxon>
        <taxon>Eutheria</taxon>
        <taxon>Euarchontoglires</taxon>
        <taxon>Primates</taxon>
        <taxon>Haplorrhini</taxon>
        <taxon>Catarrhini</taxon>
        <taxon>Cercopithecidae</taxon>
        <taxon>Cercopithecinae</taxon>
        <taxon>Theropithecus</taxon>
    </lineage>
</organism>
<reference evidence="2" key="3">
    <citation type="submission" date="2025-09" db="UniProtKB">
        <authorList>
            <consortium name="Ensembl"/>
        </authorList>
    </citation>
    <scope>IDENTIFICATION</scope>
</reference>
<evidence type="ECO:0000313" key="3">
    <source>
        <dbReference type="Proteomes" id="UP000694411"/>
    </source>
</evidence>
<dbReference type="Proteomes" id="UP000694411">
    <property type="component" value="Chromosome 3"/>
</dbReference>
<dbReference type="AlphaFoldDB" id="A0A8D2GBC5"/>
<dbReference type="Ensembl" id="ENSTGET00000038370.1">
    <property type="protein sequence ID" value="ENSTGEP00000032315.1"/>
    <property type="gene ID" value="ENSTGEG00000025825.1"/>
</dbReference>
<protein>
    <submittedName>
        <fullName evidence="2">Uncharacterized protein</fullName>
    </submittedName>
</protein>
<evidence type="ECO:0000313" key="2">
    <source>
        <dbReference type="Ensembl" id="ENSTGEP00000032315.1"/>
    </source>
</evidence>
<feature type="compositionally biased region" description="Low complexity" evidence="1">
    <location>
        <begin position="1"/>
        <end position="17"/>
    </location>
</feature>
<proteinExistence type="predicted"/>
<sequence>MASSSVPPATVPAATAGPGPGFGFASKTKKKHFVQQKVKVFRAEYLYLDQFWSFQEDGGLKCGNFPYSLDVCA</sequence>
<reference evidence="2" key="1">
    <citation type="submission" date="2018-05" db="EMBL/GenBank/DDBJ databases">
        <title>Whole genome of Theropithecus gelada.</title>
        <authorList>
            <person name="Chiou K.L."/>
            <person name="Snyder-Mackler N."/>
        </authorList>
    </citation>
    <scope>NUCLEOTIDE SEQUENCE [LARGE SCALE GENOMIC DNA]</scope>
</reference>
<accession>A0A8D2GBC5</accession>